<protein>
    <recommendedName>
        <fullName evidence="1">Schlafen AlbA-2 domain-containing protein</fullName>
    </recommendedName>
</protein>
<dbReference type="Gene3D" id="3.30.950.30">
    <property type="entry name" value="Schlafen, AAA domain"/>
    <property type="match status" value="1"/>
</dbReference>
<dbReference type="EMBL" id="QSAE01000122">
    <property type="protein sequence ID" value="RGW33092.1"/>
    <property type="molecule type" value="Genomic_DNA"/>
</dbReference>
<reference evidence="2 3" key="1">
    <citation type="submission" date="2018-08" db="EMBL/GenBank/DDBJ databases">
        <title>A genome reference for cultivated species of the human gut microbiota.</title>
        <authorList>
            <person name="Zou Y."/>
            <person name="Xue W."/>
            <person name="Luo G."/>
        </authorList>
    </citation>
    <scope>NUCLEOTIDE SEQUENCE [LARGE SCALE GENOMIC DNA]</scope>
    <source>
        <strain evidence="2 3">AF12-8</strain>
    </source>
</reference>
<sequence length="524" mass="59884">MKERISLAVDELIAFANCKGGTVYLGVEDNCDVTGCTGKYDIQAISESIYDKTRPPMFTEIEEIEYEGKKVIAISVEADGKTYATTDGRCLKRLGKNSKPYYPDEMSNIYSAYHSNDFSSQIIAESSVDDINLMVVYALKEKLKIRDSSSTLPDLDDMAFLRDLKLIVEENGQIRLTIAGLLFVGKEQSIQRLLPQAEVIYLHYGKDNLEEYNARLDMKQPIITILDRLTEKIQNENKIENVQIGLFRLEVADFSEKVFQEALLNALSHRDYQQMGAVYVKHYPDKIVIENPGGFLDGITADNIITHPSAPRNKLIAETLQSLKYVQRTGQGVDIIYKEMVSMGKPYPVYRVFSDSVQLTIESAMEDPDFVRFIVKEQDSKQINLSLSQLMILRYIVENRKIKFADVQKVAQISAEEARKCCAELMKFGLIEITGKEYMLTARVYEAVKSDIEYTRDKTVQYIKAKDMITEYIKLQGYINRSTVQELCGFTDQQARRTIEKMKEENIIEMSNGGRYAKYILKEI</sequence>
<evidence type="ECO:0000313" key="2">
    <source>
        <dbReference type="EMBL" id="RGW33092.1"/>
    </source>
</evidence>
<dbReference type="InterPro" id="IPR007421">
    <property type="entry name" value="Schlafen_AlbA_2_dom"/>
</dbReference>
<dbReference type="Gene3D" id="1.10.10.10">
    <property type="entry name" value="Winged helix-like DNA-binding domain superfamily/Winged helix DNA-binding domain"/>
    <property type="match status" value="1"/>
</dbReference>
<name>A0A413B572_9FIRM</name>
<organism evidence="2 3">
    <name type="scientific">Agathobacter rectalis</name>
    <dbReference type="NCBI Taxonomy" id="39491"/>
    <lineage>
        <taxon>Bacteria</taxon>
        <taxon>Bacillati</taxon>
        <taxon>Bacillota</taxon>
        <taxon>Clostridia</taxon>
        <taxon>Lachnospirales</taxon>
        <taxon>Lachnospiraceae</taxon>
        <taxon>Agathobacter</taxon>
    </lineage>
</organism>
<evidence type="ECO:0000259" key="1">
    <source>
        <dbReference type="Pfam" id="PF04326"/>
    </source>
</evidence>
<gene>
    <name evidence="2" type="ORF">DWV78_16400</name>
</gene>
<dbReference type="Pfam" id="PF13749">
    <property type="entry name" value="HATPase_c_4"/>
    <property type="match status" value="1"/>
</dbReference>
<dbReference type="PANTHER" id="PTHR30595">
    <property type="entry name" value="GLPR-RELATED TRANSCRIPTIONAL REPRESSOR"/>
    <property type="match status" value="1"/>
</dbReference>
<dbReference type="InterPro" id="IPR036388">
    <property type="entry name" value="WH-like_DNA-bd_sf"/>
</dbReference>
<dbReference type="PANTHER" id="PTHR30595:SF6">
    <property type="entry name" value="SCHLAFEN ALBA-2 DOMAIN-CONTAINING PROTEIN"/>
    <property type="match status" value="1"/>
</dbReference>
<evidence type="ECO:0000313" key="3">
    <source>
        <dbReference type="Proteomes" id="UP000286581"/>
    </source>
</evidence>
<dbReference type="AlphaFoldDB" id="A0A413B572"/>
<comment type="caution">
    <text evidence="2">The sequence shown here is derived from an EMBL/GenBank/DDBJ whole genome shotgun (WGS) entry which is preliminary data.</text>
</comment>
<proteinExistence type="predicted"/>
<dbReference type="InterPro" id="IPR038461">
    <property type="entry name" value="Schlafen_AlbA_2_dom_sf"/>
</dbReference>
<dbReference type="InterPro" id="IPR038475">
    <property type="entry name" value="RecG_C_sf"/>
</dbReference>
<feature type="domain" description="Schlafen AlbA-2" evidence="1">
    <location>
        <begin position="8"/>
        <end position="100"/>
    </location>
</feature>
<dbReference type="Proteomes" id="UP000286581">
    <property type="component" value="Unassembled WGS sequence"/>
</dbReference>
<dbReference type="Gene3D" id="3.30.565.60">
    <property type="match status" value="1"/>
</dbReference>
<dbReference type="Pfam" id="PF04326">
    <property type="entry name" value="SLFN_AlbA_2"/>
    <property type="match status" value="1"/>
</dbReference>
<accession>A0A413B572</accession>